<keyword evidence="5" id="KW-0256">Endoplasmic reticulum</keyword>
<dbReference type="InterPro" id="IPR036640">
    <property type="entry name" value="ABC1_TM_sf"/>
</dbReference>
<dbReference type="EMBL" id="KV426339">
    <property type="protein sequence ID" value="KZV82197.1"/>
    <property type="molecule type" value="Genomic_DNA"/>
</dbReference>
<dbReference type="InParanoid" id="A0A165CC43"/>
<proteinExistence type="inferred from homology"/>
<dbReference type="EC" id="2.1.1.100" evidence="5"/>
<feature type="signal peptide" evidence="6">
    <location>
        <begin position="1"/>
        <end position="21"/>
    </location>
</feature>
<keyword evidence="2 5" id="KW-0812">Transmembrane</keyword>
<comment type="similarity">
    <text evidence="5">Belongs to the class VI-like SAM-binding methyltransferase superfamily. Isoprenylcysteine carboxyl methyltransferase family.</text>
</comment>
<keyword evidence="4 5" id="KW-0472">Membrane</keyword>
<organism evidence="7 8">
    <name type="scientific">Exidia glandulosa HHB12029</name>
    <dbReference type="NCBI Taxonomy" id="1314781"/>
    <lineage>
        <taxon>Eukaryota</taxon>
        <taxon>Fungi</taxon>
        <taxon>Dikarya</taxon>
        <taxon>Basidiomycota</taxon>
        <taxon>Agaricomycotina</taxon>
        <taxon>Agaricomycetes</taxon>
        <taxon>Auriculariales</taxon>
        <taxon>Exidiaceae</taxon>
        <taxon>Exidia</taxon>
    </lineage>
</organism>
<feature type="transmembrane region" description="Helical" evidence="5">
    <location>
        <begin position="207"/>
        <end position="229"/>
    </location>
</feature>
<dbReference type="STRING" id="1314781.A0A165CC43"/>
<dbReference type="GO" id="GO:0005789">
    <property type="term" value="C:endoplasmic reticulum membrane"/>
    <property type="evidence" value="ECO:0007669"/>
    <property type="project" value="UniProtKB-SubCell"/>
</dbReference>
<gene>
    <name evidence="7" type="ORF">EXIGLDRAFT_778858</name>
</gene>
<evidence type="ECO:0000256" key="6">
    <source>
        <dbReference type="SAM" id="SignalP"/>
    </source>
</evidence>
<dbReference type="AlphaFoldDB" id="A0A165CC43"/>
<evidence type="ECO:0000256" key="5">
    <source>
        <dbReference type="RuleBase" id="RU362022"/>
    </source>
</evidence>
<dbReference type="Pfam" id="PF04140">
    <property type="entry name" value="ICMT"/>
    <property type="match status" value="1"/>
</dbReference>
<dbReference type="GO" id="GO:0005524">
    <property type="term" value="F:ATP binding"/>
    <property type="evidence" value="ECO:0007669"/>
    <property type="project" value="InterPro"/>
</dbReference>
<sequence length="262" mass="28831">MASTLLRIPFLLASALSMSVAFVRPNPAVAHEQRQSPLNAVEMLFTGFMSFNTNTGTCEFRIGALAVVPWVLAIADVCMVLHASRDAILPGFVPVIDALPLKSTPSSLHGLPAIIVLGAFITVAFAYLRRWAMITLGKHFTLELSLQSKHKLVTAPPYNIVRHPSYTGGVLAVIGAALTYCAPHDGWVRTTWLPLLTSSTVSPGLRVLVWLVTVMAIFPFAIGFPSAYFRPIVEDRMLRERFGKEWDAWAEQVSWKLIPGIY</sequence>
<comment type="caution">
    <text evidence="5">Lacks conserved residue(s) required for the propagation of feature annotation.</text>
</comment>
<dbReference type="InterPro" id="IPR007269">
    <property type="entry name" value="ICMT_MeTrfase"/>
</dbReference>
<keyword evidence="3 5" id="KW-1133">Transmembrane helix</keyword>
<dbReference type="OrthoDB" id="422086at2759"/>
<keyword evidence="5" id="KW-0949">S-adenosyl-L-methionine</keyword>
<dbReference type="Gene3D" id="1.20.120.1630">
    <property type="match status" value="1"/>
</dbReference>
<evidence type="ECO:0000313" key="8">
    <source>
        <dbReference type="Proteomes" id="UP000077266"/>
    </source>
</evidence>
<feature type="transmembrane region" description="Helical" evidence="5">
    <location>
        <begin position="109"/>
        <end position="128"/>
    </location>
</feature>
<keyword evidence="5" id="KW-0489">Methyltransferase</keyword>
<feature type="chain" id="PRO_5007855951" description="Protein-S-isoprenylcysteine O-methyltransferase" evidence="6">
    <location>
        <begin position="22"/>
        <end position="262"/>
    </location>
</feature>
<reference evidence="7 8" key="1">
    <citation type="journal article" date="2016" name="Mol. Biol. Evol.">
        <title>Comparative Genomics of Early-Diverging Mushroom-Forming Fungi Provides Insights into the Origins of Lignocellulose Decay Capabilities.</title>
        <authorList>
            <person name="Nagy L.G."/>
            <person name="Riley R."/>
            <person name="Tritt A."/>
            <person name="Adam C."/>
            <person name="Daum C."/>
            <person name="Floudas D."/>
            <person name="Sun H."/>
            <person name="Yadav J.S."/>
            <person name="Pangilinan J."/>
            <person name="Larsson K.H."/>
            <person name="Matsuura K."/>
            <person name="Barry K."/>
            <person name="Labutti K."/>
            <person name="Kuo R."/>
            <person name="Ohm R.A."/>
            <person name="Bhattacharya S.S."/>
            <person name="Shirouzu T."/>
            <person name="Yoshinaga Y."/>
            <person name="Martin F.M."/>
            <person name="Grigoriev I.V."/>
            <person name="Hibbett D.S."/>
        </authorList>
    </citation>
    <scope>NUCLEOTIDE SEQUENCE [LARGE SCALE GENOMIC DNA]</scope>
    <source>
        <strain evidence="7 8">HHB12029</strain>
    </source>
</reference>
<keyword evidence="5" id="KW-0808">Transferase</keyword>
<keyword evidence="8" id="KW-1185">Reference proteome</keyword>
<accession>A0A165CC43</accession>
<name>A0A165CC43_EXIGL</name>
<evidence type="ECO:0000256" key="4">
    <source>
        <dbReference type="ARBA" id="ARBA00023136"/>
    </source>
</evidence>
<keyword evidence="6" id="KW-0732">Signal</keyword>
<evidence type="ECO:0000313" key="7">
    <source>
        <dbReference type="EMBL" id="KZV82197.1"/>
    </source>
</evidence>
<protein>
    <recommendedName>
        <fullName evidence="5">Protein-S-isoprenylcysteine O-methyltransferase</fullName>
        <ecNumber evidence="5">2.1.1.100</ecNumber>
    </recommendedName>
</protein>
<dbReference type="GO" id="GO:0032259">
    <property type="term" value="P:methylation"/>
    <property type="evidence" value="ECO:0007669"/>
    <property type="project" value="UniProtKB-KW"/>
</dbReference>
<evidence type="ECO:0000256" key="3">
    <source>
        <dbReference type="ARBA" id="ARBA00022989"/>
    </source>
</evidence>
<feature type="transmembrane region" description="Helical" evidence="5">
    <location>
        <begin position="166"/>
        <end position="187"/>
    </location>
</feature>
<evidence type="ECO:0000256" key="1">
    <source>
        <dbReference type="ARBA" id="ARBA00004141"/>
    </source>
</evidence>
<evidence type="ECO:0000256" key="2">
    <source>
        <dbReference type="ARBA" id="ARBA00022692"/>
    </source>
</evidence>
<dbReference type="PANTHER" id="PTHR12714:SF9">
    <property type="entry name" value="PROTEIN-S-ISOPRENYLCYSTEINE O-METHYLTRANSFERASE"/>
    <property type="match status" value="1"/>
</dbReference>
<comment type="subcellular location">
    <subcellularLocation>
        <location evidence="5">Endoplasmic reticulum membrane</location>
        <topology evidence="5">Multi-pass membrane protein</topology>
    </subcellularLocation>
    <subcellularLocation>
        <location evidence="1">Membrane</location>
        <topology evidence="1">Multi-pass membrane protein</topology>
    </subcellularLocation>
</comment>
<dbReference type="Proteomes" id="UP000077266">
    <property type="component" value="Unassembled WGS sequence"/>
</dbReference>
<dbReference type="GO" id="GO:0004671">
    <property type="term" value="F:protein C-terminal S-isoprenylcysteine carboxyl O-methyltransferase activity"/>
    <property type="evidence" value="ECO:0007669"/>
    <property type="project" value="UniProtKB-EC"/>
</dbReference>
<dbReference type="PANTHER" id="PTHR12714">
    <property type="entry name" value="PROTEIN-S ISOPRENYLCYSTEINE O-METHYLTRANSFERASE"/>
    <property type="match status" value="1"/>
</dbReference>
<dbReference type="SUPFAM" id="SSF90123">
    <property type="entry name" value="ABC transporter transmembrane region"/>
    <property type="match status" value="1"/>
</dbReference>
<comment type="catalytic activity">
    <reaction evidence="5">
        <text>[protein]-C-terminal S-[(2E,6E)-farnesyl]-L-cysteine + S-adenosyl-L-methionine = [protein]-C-terminal S-[(2E,6E)-farnesyl]-L-cysteine methyl ester + S-adenosyl-L-homocysteine</text>
        <dbReference type="Rhea" id="RHEA:21672"/>
        <dbReference type="Rhea" id="RHEA-COMP:12125"/>
        <dbReference type="Rhea" id="RHEA-COMP:12126"/>
        <dbReference type="ChEBI" id="CHEBI:57856"/>
        <dbReference type="ChEBI" id="CHEBI:59789"/>
        <dbReference type="ChEBI" id="CHEBI:90510"/>
        <dbReference type="ChEBI" id="CHEBI:90511"/>
        <dbReference type="EC" id="2.1.1.100"/>
    </reaction>
</comment>